<dbReference type="AlphaFoldDB" id="A0A1S8T9K6"/>
<keyword evidence="2" id="KW-1185">Reference proteome</keyword>
<dbReference type="RefSeq" id="WP_077848894.1">
    <property type="nucleotide sequence ID" value="NZ_LZZM01000199.1"/>
</dbReference>
<proteinExistence type="predicted"/>
<name>A0A1S8T9K6_9CLOT</name>
<protein>
    <submittedName>
        <fullName evidence="1">Uncharacterized protein</fullName>
    </submittedName>
</protein>
<evidence type="ECO:0000313" key="1">
    <source>
        <dbReference type="EMBL" id="OOM74457.1"/>
    </source>
</evidence>
<dbReference type="Proteomes" id="UP000190890">
    <property type="component" value="Unassembled WGS sequence"/>
</dbReference>
<accession>A0A1S8T9K6</accession>
<reference evidence="1 2" key="1">
    <citation type="submission" date="2016-05" db="EMBL/GenBank/DDBJ databases">
        <title>Microbial solvent formation.</title>
        <authorList>
            <person name="Poehlein A."/>
            <person name="Montoya Solano J.D."/>
            <person name="Flitsch S."/>
            <person name="Krabben P."/>
            <person name="Duerre P."/>
            <person name="Daniel R."/>
        </authorList>
    </citation>
    <scope>NUCLEOTIDE SEQUENCE [LARGE SCALE GENOMIC DNA]</scope>
    <source>
        <strain evidence="1 2">DSM 2619</strain>
    </source>
</reference>
<dbReference type="EMBL" id="LZZM01000199">
    <property type="protein sequence ID" value="OOM74457.1"/>
    <property type="molecule type" value="Genomic_DNA"/>
</dbReference>
<sequence length="100" mass="11650">MGIKTYENNEEYTMKEKILNINAKKKEDKDVLQITQRTIKNNIKRYINGNNLNIIILSKSTDINILKLIFMIYFPFSKIKLSKAIIICNVLNLKPSDVIC</sequence>
<comment type="caution">
    <text evidence="1">The sequence shown here is derived from an EMBL/GenBank/DDBJ whole genome shotgun (WGS) entry which is preliminary data.</text>
</comment>
<gene>
    <name evidence="1" type="ORF">CLPUN_39100</name>
</gene>
<organism evidence="1 2">
    <name type="scientific">Clostridium puniceum</name>
    <dbReference type="NCBI Taxonomy" id="29367"/>
    <lineage>
        <taxon>Bacteria</taxon>
        <taxon>Bacillati</taxon>
        <taxon>Bacillota</taxon>
        <taxon>Clostridia</taxon>
        <taxon>Eubacteriales</taxon>
        <taxon>Clostridiaceae</taxon>
        <taxon>Clostridium</taxon>
    </lineage>
</organism>
<evidence type="ECO:0000313" key="2">
    <source>
        <dbReference type="Proteomes" id="UP000190890"/>
    </source>
</evidence>